<evidence type="ECO:0000313" key="3">
    <source>
        <dbReference type="Proteomes" id="UP000005511"/>
    </source>
</evidence>
<organism evidence="2 3">
    <name type="scientific">Campylobacter coli 80352</name>
    <dbReference type="NCBI Taxonomy" id="887288"/>
    <lineage>
        <taxon>Bacteria</taxon>
        <taxon>Pseudomonadati</taxon>
        <taxon>Campylobacterota</taxon>
        <taxon>Epsilonproteobacteria</taxon>
        <taxon>Campylobacterales</taxon>
        <taxon>Campylobacteraceae</taxon>
        <taxon>Campylobacter</taxon>
    </lineage>
</organism>
<dbReference type="Proteomes" id="UP000005511">
    <property type="component" value="Unassembled WGS sequence"/>
</dbReference>
<dbReference type="EMBL" id="AIMT01000128">
    <property type="protein sequence ID" value="EIA61459.1"/>
    <property type="molecule type" value="Genomic_DNA"/>
</dbReference>
<reference evidence="2 3" key="1">
    <citation type="submission" date="2010-09" db="EMBL/GenBank/DDBJ databases">
        <authorList>
            <person name="Richards V."/>
            <person name="Lefebure T."/>
            <person name="Suzuki H."/>
            <person name="Pavinski Bitar P."/>
            <person name="Stanhope M."/>
        </authorList>
    </citation>
    <scope>NUCLEOTIDE SEQUENCE [LARGE SCALE GENOMIC DNA]</scope>
    <source>
        <strain evidence="2 3">80352</strain>
    </source>
</reference>
<evidence type="ECO:0008006" key="4">
    <source>
        <dbReference type="Google" id="ProtNLM"/>
    </source>
</evidence>
<sequence length="133" mass="15866">MFSLILDINIDYFIIILSLMALASLVIFMTKMKLKKLGKSFLKIEKFTTISTIILTKERKMNQEIKNVEVPMNENAYKKWQRVPKDMQEKAIEAALTMLWRDEVFFYTFFNGHIEEGEIRIEAKREEKVEFPY</sequence>
<proteinExistence type="predicted"/>
<keyword evidence="3" id="KW-1185">Reference proteome</keyword>
<feature type="transmembrane region" description="Helical" evidence="1">
    <location>
        <begin position="12"/>
        <end position="30"/>
    </location>
</feature>
<name>A0ABN0EMF2_CAMCO</name>
<keyword evidence="1" id="KW-0812">Transmembrane</keyword>
<evidence type="ECO:0000313" key="2">
    <source>
        <dbReference type="EMBL" id="EIA61459.1"/>
    </source>
</evidence>
<keyword evidence="1" id="KW-1133">Transmembrane helix</keyword>
<protein>
    <recommendedName>
        <fullName evidence="4">Periplasmic protein</fullName>
    </recommendedName>
</protein>
<comment type="caution">
    <text evidence="2">The sequence shown here is derived from an EMBL/GenBank/DDBJ whole genome shotgun (WGS) entry which is preliminary data.</text>
</comment>
<accession>A0ABN0EMF2</accession>
<evidence type="ECO:0000256" key="1">
    <source>
        <dbReference type="SAM" id="Phobius"/>
    </source>
</evidence>
<keyword evidence="1" id="KW-0472">Membrane</keyword>
<gene>
    <name evidence="2" type="ORF">cco14_09859</name>
</gene>